<evidence type="ECO:0000313" key="3">
    <source>
        <dbReference type="Proteomes" id="UP000724874"/>
    </source>
</evidence>
<dbReference type="EMBL" id="JADNYJ010000006">
    <property type="protein sequence ID" value="KAF8910425.1"/>
    <property type="molecule type" value="Genomic_DNA"/>
</dbReference>
<keyword evidence="1" id="KW-0472">Membrane</keyword>
<name>A0A9P5TSB9_GYMJU</name>
<organism evidence="2 3">
    <name type="scientific">Gymnopilus junonius</name>
    <name type="common">Spectacular rustgill mushroom</name>
    <name type="synonym">Gymnopilus spectabilis subsp. junonius</name>
    <dbReference type="NCBI Taxonomy" id="109634"/>
    <lineage>
        <taxon>Eukaryota</taxon>
        <taxon>Fungi</taxon>
        <taxon>Dikarya</taxon>
        <taxon>Basidiomycota</taxon>
        <taxon>Agaricomycotina</taxon>
        <taxon>Agaricomycetes</taxon>
        <taxon>Agaricomycetidae</taxon>
        <taxon>Agaricales</taxon>
        <taxon>Agaricineae</taxon>
        <taxon>Hymenogastraceae</taxon>
        <taxon>Gymnopilus</taxon>
    </lineage>
</organism>
<protein>
    <submittedName>
        <fullName evidence="2">Uncharacterized protein</fullName>
    </submittedName>
</protein>
<keyword evidence="3" id="KW-1185">Reference proteome</keyword>
<accession>A0A9P5TSB9</accession>
<evidence type="ECO:0000256" key="1">
    <source>
        <dbReference type="SAM" id="Phobius"/>
    </source>
</evidence>
<sequence>QYYFLHLGLHVLPDLLTFSLVFFIFAFKYFTHVNTDPNSNVMLSANDSTSTCYVEIGAQQHNPNWTDYGRLSCETSKLIPKLYSNINPNSRKSTPALELDITVPKYPGIEQDMQPVGLYYGSSLVGEYSRSVSCSDDIGGSDRRVCLNESSSENAEDLAYARPDDTSGSLDFVHHFHLRHLKLTSVVPLAPFFSNLNFINLETLSIDLAPAAIIFRPEVDVARLSIPWNMLTDFELRAPMEYCNIYFLKRFLCLELSNWRRKHVLLDNRSLWIDDLCAILCIVDFTNEFAVK</sequence>
<keyword evidence="1" id="KW-0812">Transmembrane</keyword>
<dbReference type="AlphaFoldDB" id="A0A9P5TSB9"/>
<proteinExistence type="predicted"/>
<evidence type="ECO:0000313" key="2">
    <source>
        <dbReference type="EMBL" id="KAF8910425.1"/>
    </source>
</evidence>
<dbReference type="Proteomes" id="UP000724874">
    <property type="component" value="Unassembled WGS sequence"/>
</dbReference>
<keyword evidence="1" id="KW-1133">Transmembrane helix</keyword>
<comment type="caution">
    <text evidence="2">The sequence shown here is derived from an EMBL/GenBank/DDBJ whole genome shotgun (WGS) entry which is preliminary data.</text>
</comment>
<gene>
    <name evidence="2" type="ORF">CPB84DRAFT_1763623</name>
</gene>
<feature type="transmembrane region" description="Helical" evidence="1">
    <location>
        <begin position="7"/>
        <end position="30"/>
    </location>
</feature>
<reference evidence="2" key="1">
    <citation type="submission" date="2020-11" db="EMBL/GenBank/DDBJ databases">
        <authorList>
            <consortium name="DOE Joint Genome Institute"/>
            <person name="Ahrendt S."/>
            <person name="Riley R."/>
            <person name="Andreopoulos W."/>
            <person name="LaButti K."/>
            <person name="Pangilinan J."/>
            <person name="Ruiz-duenas F.J."/>
            <person name="Barrasa J.M."/>
            <person name="Sanchez-Garcia M."/>
            <person name="Camarero S."/>
            <person name="Miyauchi S."/>
            <person name="Serrano A."/>
            <person name="Linde D."/>
            <person name="Babiker R."/>
            <person name="Drula E."/>
            <person name="Ayuso-Fernandez I."/>
            <person name="Pacheco R."/>
            <person name="Padilla G."/>
            <person name="Ferreira P."/>
            <person name="Barriuso J."/>
            <person name="Kellner H."/>
            <person name="Castanera R."/>
            <person name="Alfaro M."/>
            <person name="Ramirez L."/>
            <person name="Pisabarro A.G."/>
            <person name="Kuo A."/>
            <person name="Tritt A."/>
            <person name="Lipzen A."/>
            <person name="He G."/>
            <person name="Yan M."/>
            <person name="Ng V."/>
            <person name="Cullen D."/>
            <person name="Martin F."/>
            <person name="Rosso M.-N."/>
            <person name="Henrissat B."/>
            <person name="Hibbett D."/>
            <person name="Martinez A.T."/>
            <person name="Grigoriev I.V."/>
        </authorList>
    </citation>
    <scope>NUCLEOTIDE SEQUENCE</scope>
    <source>
        <strain evidence="2">AH 44721</strain>
    </source>
</reference>
<feature type="non-terminal residue" evidence="2">
    <location>
        <position position="292"/>
    </location>
</feature>